<feature type="region of interest" description="Disordered" evidence="1">
    <location>
        <begin position="1"/>
        <end position="34"/>
    </location>
</feature>
<evidence type="ECO:0000313" key="2">
    <source>
        <dbReference type="EMBL" id="CAF1705333.1"/>
    </source>
</evidence>
<proteinExistence type="predicted"/>
<evidence type="ECO:0000256" key="1">
    <source>
        <dbReference type="SAM" id="MobiDB-lite"/>
    </source>
</evidence>
<accession>A0A816I7I1</accession>
<dbReference type="AlphaFoldDB" id="A0A816I7I1"/>
<gene>
    <name evidence="2" type="ORF">DARMORV10_C03P52110.1</name>
</gene>
<dbReference type="Proteomes" id="UP001295469">
    <property type="component" value="Chromosome C03"/>
</dbReference>
<name>A0A816I7I1_BRANA</name>
<reference evidence="2" key="1">
    <citation type="submission" date="2021-01" db="EMBL/GenBank/DDBJ databases">
        <authorList>
            <consortium name="Genoscope - CEA"/>
            <person name="William W."/>
        </authorList>
    </citation>
    <scope>NUCLEOTIDE SEQUENCE</scope>
</reference>
<sequence length="82" mass="8955">MAWIRGTDKTEEESDDGGVRLSRGCQERSTRASTSLDTILDPKGVDSQRFVVAGKRRRWKQSGSVLRVGKVACIVTSSGTAR</sequence>
<protein>
    <submittedName>
        <fullName evidence="2">(rape) hypothetical protein</fullName>
    </submittedName>
</protein>
<dbReference type="EMBL" id="HG994367">
    <property type="protein sequence ID" value="CAF1705333.1"/>
    <property type="molecule type" value="Genomic_DNA"/>
</dbReference>
<organism evidence="2">
    <name type="scientific">Brassica napus</name>
    <name type="common">Rape</name>
    <dbReference type="NCBI Taxonomy" id="3708"/>
    <lineage>
        <taxon>Eukaryota</taxon>
        <taxon>Viridiplantae</taxon>
        <taxon>Streptophyta</taxon>
        <taxon>Embryophyta</taxon>
        <taxon>Tracheophyta</taxon>
        <taxon>Spermatophyta</taxon>
        <taxon>Magnoliopsida</taxon>
        <taxon>eudicotyledons</taxon>
        <taxon>Gunneridae</taxon>
        <taxon>Pentapetalae</taxon>
        <taxon>rosids</taxon>
        <taxon>malvids</taxon>
        <taxon>Brassicales</taxon>
        <taxon>Brassicaceae</taxon>
        <taxon>Brassiceae</taxon>
        <taxon>Brassica</taxon>
    </lineage>
</organism>